<feature type="compositionally biased region" description="Polar residues" evidence="5">
    <location>
        <begin position="155"/>
        <end position="177"/>
    </location>
</feature>
<organism evidence="7 8">
    <name type="scientific">Ridgeia piscesae</name>
    <name type="common">Tubeworm</name>
    <dbReference type="NCBI Taxonomy" id="27915"/>
    <lineage>
        <taxon>Eukaryota</taxon>
        <taxon>Metazoa</taxon>
        <taxon>Spiralia</taxon>
        <taxon>Lophotrochozoa</taxon>
        <taxon>Annelida</taxon>
        <taxon>Polychaeta</taxon>
        <taxon>Sedentaria</taxon>
        <taxon>Canalipalpata</taxon>
        <taxon>Sabellida</taxon>
        <taxon>Siboglinidae</taxon>
        <taxon>Ridgeia</taxon>
    </lineage>
</organism>
<evidence type="ECO:0000256" key="1">
    <source>
        <dbReference type="ARBA" id="ARBA00004141"/>
    </source>
</evidence>
<dbReference type="AlphaFoldDB" id="A0AAD9KGT5"/>
<evidence type="ECO:0000256" key="2">
    <source>
        <dbReference type="ARBA" id="ARBA00022692"/>
    </source>
</evidence>
<dbReference type="Pfam" id="PF02535">
    <property type="entry name" value="Zip"/>
    <property type="match status" value="1"/>
</dbReference>
<feature type="region of interest" description="Disordered" evidence="5">
    <location>
        <begin position="155"/>
        <end position="180"/>
    </location>
</feature>
<accession>A0AAD9KGT5</accession>
<evidence type="ECO:0000256" key="3">
    <source>
        <dbReference type="ARBA" id="ARBA00022989"/>
    </source>
</evidence>
<keyword evidence="4 6" id="KW-0472">Membrane</keyword>
<dbReference type="GO" id="GO:0005385">
    <property type="term" value="F:zinc ion transmembrane transporter activity"/>
    <property type="evidence" value="ECO:0007669"/>
    <property type="project" value="TreeGrafter"/>
</dbReference>
<feature type="compositionally biased region" description="Basic and acidic residues" evidence="5">
    <location>
        <begin position="116"/>
        <end position="130"/>
    </location>
</feature>
<feature type="region of interest" description="Disordered" evidence="5">
    <location>
        <begin position="109"/>
        <end position="137"/>
    </location>
</feature>
<dbReference type="GO" id="GO:0005886">
    <property type="term" value="C:plasma membrane"/>
    <property type="evidence" value="ECO:0007669"/>
    <property type="project" value="TreeGrafter"/>
</dbReference>
<keyword evidence="3 6" id="KW-1133">Transmembrane helix</keyword>
<proteinExistence type="predicted"/>
<feature type="transmembrane region" description="Helical" evidence="6">
    <location>
        <begin position="6"/>
        <end position="28"/>
    </location>
</feature>
<dbReference type="InterPro" id="IPR003689">
    <property type="entry name" value="ZIP"/>
</dbReference>
<evidence type="ECO:0000313" key="7">
    <source>
        <dbReference type="EMBL" id="KAK2171304.1"/>
    </source>
</evidence>
<evidence type="ECO:0000256" key="6">
    <source>
        <dbReference type="SAM" id="Phobius"/>
    </source>
</evidence>
<dbReference type="PANTHER" id="PTHR11040">
    <property type="entry name" value="ZINC/IRON TRANSPORTER"/>
    <property type="match status" value="1"/>
</dbReference>
<feature type="transmembrane region" description="Helical" evidence="6">
    <location>
        <begin position="232"/>
        <end position="253"/>
    </location>
</feature>
<name>A0AAD9KGT5_RIDPI</name>
<feature type="transmembrane region" description="Helical" evidence="6">
    <location>
        <begin position="80"/>
        <end position="99"/>
    </location>
</feature>
<comment type="subcellular location">
    <subcellularLocation>
        <location evidence="1">Membrane</location>
        <topology evidence="1">Multi-pass membrane protein</topology>
    </subcellularLocation>
</comment>
<protein>
    <recommendedName>
        <fullName evidence="9">Zinc transporter ZIP3</fullName>
    </recommendedName>
</protein>
<keyword evidence="8" id="KW-1185">Reference proteome</keyword>
<dbReference type="Proteomes" id="UP001209878">
    <property type="component" value="Unassembled WGS sequence"/>
</dbReference>
<sequence>MERWVAKLIALIIIFLVTFFGTLLPIKVTKYFERQGRRGLVLISYMMCFGGGVFFAIYLLHMSPDVHQIMNYAIIHPNNITYPLTELIISAGFFVMLFMEKVIQKASKTSSTNNAAEEKTTYVDVPKDGGDAPQQLTNGRRSSLQMALNTSLPLLPTQDLSPTSSVQDNKKSSSNGNAVMKPHDFEVGHSHLGGHSDDHNMRMTRSLVLLMALSLHHVFEGMTVGLKHTEIGVWNMCIAIVSHEVVVGFSLGLQLLRSYNTIKKVVIAALLCALMTPLGVIIGMSIMETGGEGNMSLDAANGILQGLATGVFIYVTFFEILYGEITHHDTSMTKLLCLLMGFACMALLGLIPEETTVMDTLPACSNAVTASTITPATCVCP</sequence>
<evidence type="ECO:0000256" key="5">
    <source>
        <dbReference type="SAM" id="MobiDB-lite"/>
    </source>
</evidence>
<evidence type="ECO:0008006" key="9">
    <source>
        <dbReference type="Google" id="ProtNLM"/>
    </source>
</evidence>
<dbReference type="PANTHER" id="PTHR11040:SF140">
    <property type="entry name" value="ZRT (ZRT), IRT- (IRT-) LIKE PROTEIN TRANSPORTER"/>
    <property type="match status" value="1"/>
</dbReference>
<feature type="transmembrane region" description="Helical" evidence="6">
    <location>
        <begin position="299"/>
        <end position="323"/>
    </location>
</feature>
<feature type="transmembrane region" description="Helical" evidence="6">
    <location>
        <begin position="40"/>
        <end position="60"/>
    </location>
</feature>
<dbReference type="EMBL" id="JAODUO010001079">
    <property type="protein sequence ID" value="KAK2171304.1"/>
    <property type="molecule type" value="Genomic_DNA"/>
</dbReference>
<gene>
    <name evidence="7" type="ORF">NP493_1080g00000</name>
</gene>
<evidence type="ECO:0000256" key="4">
    <source>
        <dbReference type="ARBA" id="ARBA00023136"/>
    </source>
</evidence>
<evidence type="ECO:0000313" key="8">
    <source>
        <dbReference type="Proteomes" id="UP001209878"/>
    </source>
</evidence>
<feature type="transmembrane region" description="Helical" evidence="6">
    <location>
        <begin position="207"/>
        <end position="226"/>
    </location>
</feature>
<comment type="caution">
    <text evidence="7">The sequence shown here is derived from an EMBL/GenBank/DDBJ whole genome shotgun (WGS) entry which is preliminary data.</text>
</comment>
<keyword evidence="2 6" id="KW-0812">Transmembrane</keyword>
<reference evidence="7" key="1">
    <citation type="journal article" date="2023" name="Mol. Biol. Evol.">
        <title>Third-Generation Sequencing Reveals the Adaptive Role of the Epigenome in Three Deep-Sea Polychaetes.</title>
        <authorList>
            <person name="Perez M."/>
            <person name="Aroh O."/>
            <person name="Sun Y."/>
            <person name="Lan Y."/>
            <person name="Juniper S.K."/>
            <person name="Young C.R."/>
            <person name="Angers B."/>
            <person name="Qian P.Y."/>
        </authorList>
    </citation>
    <scope>NUCLEOTIDE SEQUENCE</scope>
    <source>
        <strain evidence="7">R07B-5</strain>
    </source>
</reference>
<feature type="transmembrane region" description="Helical" evidence="6">
    <location>
        <begin position="265"/>
        <end position="287"/>
    </location>
</feature>
<feature type="transmembrane region" description="Helical" evidence="6">
    <location>
        <begin position="335"/>
        <end position="352"/>
    </location>
</feature>